<feature type="domain" description="Chromosome segregation protein Spc25 C-terminal" evidence="11">
    <location>
        <begin position="139"/>
        <end position="208"/>
    </location>
</feature>
<evidence type="ECO:0000313" key="13">
    <source>
        <dbReference type="Proteomes" id="UP000726737"/>
    </source>
</evidence>
<evidence type="ECO:0000256" key="10">
    <source>
        <dbReference type="SAM" id="Coils"/>
    </source>
</evidence>
<comment type="similarity">
    <text evidence="1 9">Belongs to the SPC25 family.</text>
</comment>
<keyword evidence="5 9" id="KW-0995">Kinetochore</keyword>
<dbReference type="PANTHER" id="PTHR14281">
    <property type="entry name" value="KINETOCHORE PROTEIN SPC25-RELATED"/>
    <property type="match status" value="1"/>
</dbReference>
<comment type="subunit">
    <text evidence="9">Component of the NDC80 complex.</text>
</comment>
<evidence type="ECO:0000256" key="4">
    <source>
        <dbReference type="ARBA" id="ARBA00022776"/>
    </source>
</evidence>
<protein>
    <recommendedName>
        <fullName evidence="9">Kinetochore protein SPC25</fullName>
    </recommendedName>
</protein>
<organism evidence="12 13">
    <name type="scientific">Mortierella polycephala</name>
    <dbReference type="NCBI Taxonomy" id="41804"/>
    <lineage>
        <taxon>Eukaryota</taxon>
        <taxon>Fungi</taxon>
        <taxon>Fungi incertae sedis</taxon>
        <taxon>Mucoromycota</taxon>
        <taxon>Mortierellomycotina</taxon>
        <taxon>Mortierellomycetes</taxon>
        <taxon>Mortierellales</taxon>
        <taxon>Mortierellaceae</taxon>
        <taxon>Mortierella</taxon>
    </lineage>
</organism>
<evidence type="ECO:0000256" key="6">
    <source>
        <dbReference type="ARBA" id="ARBA00023054"/>
    </source>
</evidence>
<evidence type="ECO:0000256" key="5">
    <source>
        <dbReference type="ARBA" id="ARBA00022838"/>
    </source>
</evidence>
<dbReference type="InterPro" id="IPR045143">
    <property type="entry name" value="Spc25"/>
</dbReference>
<keyword evidence="9" id="KW-0539">Nucleus</keyword>
<dbReference type="EMBL" id="JAAAJA010000847">
    <property type="protein sequence ID" value="KAG0249252.1"/>
    <property type="molecule type" value="Genomic_DNA"/>
</dbReference>
<dbReference type="FunFam" id="3.30.457.50:FF:000001">
    <property type="entry name" value="Probable kinetochore protein spc25"/>
    <property type="match status" value="1"/>
</dbReference>
<accession>A0A9P6PNR6</accession>
<gene>
    <name evidence="12" type="primary">SPC25</name>
    <name evidence="12" type="ORF">BG011_009462</name>
</gene>
<comment type="function">
    <text evidence="9">Acts as a component of the essential kinetochore-associated NDC80 complex, which is required for chromosome segregation and spindle checkpoint activity.</text>
</comment>
<feature type="coiled-coil region" evidence="10">
    <location>
        <begin position="48"/>
        <end position="106"/>
    </location>
</feature>
<dbReference type="InterPro" id="IPR013255">
    <property type="entry name" value="Spc25_C"/>
</dbReference>
<keyword evidence="2 9" id="KW-0158">Chromosome</keyword>
<evidence type="ECO:0000256" key="2">
    <source>
        <dbReference type="ARBA" id="ARBA00022454"/>
    </source>
</evidence>
<evidence type="ECO:0000259" key="11">
    <source>
        <dbReference type="Pfam" id="PF08234"/>
    </source>
</evidence>
<dbReference type="GO" id="GO:0005634">
    <property type="term" value="C:nucleus"/>
    <property type="evidence" value="ECO:0007669"/>
    <property type="project" value="UniProtKB-SubCell"/>
</dbReference>
<dbReference type="Proteomes" id="UP000726737">
    <property type="component" value="Unassembled WGS sequence"/>
</dbReference>
<dbReference type="Gene3D" id="3.30.457.50">
    <property type="entry name" value="Chromosome segregation protein Spc25"/>
    <property type="match status" value="1"/>
</dbReference>
<comment type="subcellular location">
    <subcellularLocation>
        <location evidence="9">Nucleus</location>
    </subcellularLocation>
    <subcellularLocation>
        <location evidence="9">Chromosome</location>
        <location evidence="9">Centromere</location>
        <location evidence="9">Kinetochore</location>
    </subcellularLocation>
</comment>
<keyword evidence="7 9" id="KW-0131">Cell cycle</keyword>
<name>A0A9P6PNR6_9FUNG</name>
<dbReference type="GO" id="GO:0007059">
    <property type="term" value="P:chromosome segregation"/>
    <property type="evidence" value="ECO:0007669"/>
    <property type="project" value="InterPro"/>
</dbReference>
<keyword evidence="6 10" id="KW-0175">Coiled coil</keyword>
<keyword evidence="13" id="KW-1185">Reference proteome</keyword>
<keyword evidence="3 9" id="KW-0132">Cell division</keyword>
<reference evidence="12" key="1">
    <citation type="journal article" date="2020" name="Fungal Divers.">
        <title>Resolving the Mortierellaceae phylogeny through synthesis of multi-gene phylogenetics and phylogenomics.</title>
        <authorList>
            <person name="Vandepol N."/>
            <person name="Liber J."/>
            <person name="Desiro A."/>
            <person name="Na H."/>
            <person name="Kennedy M."/>
            <person name="Barry K."/>
            <person name="Grigoriev I.V."/>
            <person name="Miller A.N."/>
            <person name="O'Donnell K."/>
            <person name="Stajich J.E."/>
            <person name="Bonito G."/>
        </authorList>
    </citation>
    <scope>NUCLEOTIDE SEQUENCE</scope>
    <source>
        <strain evidence="12">KOD948</strain>
    </source>
</reference>
<comment type="caution">
    <text evidence="12">The sequence shown here is derived from an EMBL/GenBank/DDBJ whole genome shotgun (WGS) entry which is preliminary data.</text>
</comment>
<dbReference type="OrthoDB" id="6353017at2759"/>
<sequence length="213" mass="24580">MNSMVTSRESKSKYRIAQNNGIAELEKFKARQVFRSHQKLQEELRVAIAEEAALAKALDKEKEEASNMTKTVQQLSARYEELRQTRSHLENQIIALQKEVTAKRDAKIALKKALDEQMMKNKPELAAYEATLGLRIVGVKEDHIGFVFTRLNELDWDKEYSITIDVSQYDFAVSECTPNLPELSSLLQHLNETRDFYGFLKRARKAFKDLPNK</sequence>
<dbReference type="GO" id="GO:0051301">
    <property type="term" value="P:cell division"/>
    <property type="evidence" value="ECO:0007669"/>
    <property type="project" value="UniProtKB-UniRule"/>
</dbReference>
<evidence type="ECO:0000256" key="8">
    <source>
        <dbReference type="ARBA" id="ARBA00023328"/>
    </source>
</evidence>
<dbReference type="CDD" id="cd23784">
    <property type="entry name" value="RWD_Spc25"/>
    <property type="match status" value="1"/>
</dbReference>
<evidence type="ECO:0000256" key="1">
    <source>
        <dbReference type="ARBA" id="ARBA00006379"/>
    </source>
</evidence>
<evidence type="ECO:0000256" key="9">
    <source>
        <dbReference type="RuleBase" id="RU367150"/>
    </source>
</evidence>
<evidence type="ECO:0000256" key="7">
    <source>
        <dbReference type="ARBA" id="ARBA00023306"/>
    </source>
</evidence>
<dbReference type="PANTHER" id="PTHR14281:SF0">
    <property type="entry name" value="KINETOCHORE PROTEIN SPC25"/>
    <property type="match status" value="1"/>
</dbReference>
<dbReference type="Pfam" id="PF08234">
    <property type="entry name" value="Spindle_Spc25"/>
    <property type="match status" value="1"/>
</dbReference>
<keyword evidence="4 9" id="KW-0498">Mitosis</keyword>
<proteinExistence type="inferred from homology"/>
<keyword evidence="8 9" id="KW-0137">Centromere</keyword>
<evidence type="ECO:0000313" key="12">
    <source>
        <dbReference type="EMBL" id="KAG0249252.1"/>
    </source>
</evidence>
<dbReference type="AlphaFoldDB" id="A0A9P6PNR6"/>
<dbReference type="GO" id="GO:0031262">
    <property type="term" value="C:Ndc80 complex"/>
    <property type="evidence" value="ECO:0007669"/>
    <property type="project" value="InterPro"/>
</dbReference>
<evidence type="ECO:0000256" key="3">
    <source>
        <dbReference type="ARBA" id="ARBA00022618"/>
    </source>
</evidence>